<evidence type="ECO:0000256" key="1">
    <source>
        <dbReference type="SAM" id="MobiDB-lite"/>
    </source>
</evidence>
<reference evidence="2 3" key="1">
    <citation type="journal article" date="2016" name="Nat. Commun.">
        <title>Thousands of microbial genomes shed light on interconnected biogeochemical processes in an aquifer system.</title>
        <authorList>
            <person name="Anantharaman K."/>
            <person name="Brown C.T."/>
            <person name="Hug L.A."/>
            <person name="Sharon I."/>
            <person name="Castelle C.J."/>
            <person name="Probst A.J."/>
            <person name="Thomas B.C."/>
            <person name="Singh A."/>
            <person name="Wilkins M.J."/>
            <person name="Karaoz U."/>
            <person name="Brodie E.L."/>
            <person name="Williams K.H."/>
            <person name="Hubbard S.S."/>
            <person name="Banfield J.F."/>
        </authorList>
    </citation>
    <scope>NUCLEOTIDE SEQUENCE [LARGE SCALE GENOMIC DNA]</scope>
</reference>
<sequence length="160" mass="18482">MAKIYQFGPERPKLKLKQLDKQLDRGLKRSKVGEKTVITKRLAEAIKTQAEAIAAKKHRKWVTEEEIMNKALKRIDKKRNDPLTEKMKRRLPRLLVKGGAQPVAETKPEQFHSSRIEEMKRKMDEDKPDQPFMPSTKEANSESNINPDDLQPPYNLPIAA</sequence>
<evidence type="ECO:0000313" key="2">
    <source>
        <dbReference type="EMBL" id="OHA47269.1"/>
    </source>
</evidence>
<protein>
    <submittedName>
        <fullName evidence="2">Uncharacterized protein</fullName>
    </submittedName>
</protein>
<dbReference type="Proteomes" id="UP000178869">
    <property type="component" value="Unassembled WGS sequence"/>
</dbReference>
<dbReference type="AlphaFoldDB" id="A0A1G2PHN3"/>
<feature type="compositionally biased region" description="Polar residues" evidence="1">
    <location>
        <begin position="137"/>
        <end position="146"/>
    </location>
</feature>
<feature type="compositionally biased region" description="Basic and acidic residues" evidence="1">
    <location>
        <begin position="106"/>
        <end position="129"/>
    </location>
</feature>
<organism evidence="2 3">
    <name type="scientific">Candidatus Terrybacteria bacterium RIFCSPHIGHO2_01_FULL_43_35</name>
    <dbReference type="NCBI Taxonomy" id="1802361"/>
    <lineage>
        <taxon>Bacteria</taxon>
        <taxon>Candidatus Terryibacteriota</taxon>
    </lineage>
</organism>
<dbReference type="EMBL" id="MHSR01000005">
    <property type="protein sequence ID" value="OHA47269.1"/>
    <property type="molecule type" value="Genomic_DNA"/>
</dbReference>
<evidence type="ECO:0000313" key="3">
    <source>
        <dbReference type="Proteomes" id="UP000178869"/>
    </source>
</evidence>
<comment type="caution">
    <text evidence="2">The sequence shown here is derived from an EMBL/GenBank/DDBJ whole genome shotgun (WGS) entry which is preliminary data.</text>
</comment>
<gene>
    <name evidence="2" type="ORF">A2828_00160</name>
</gene>
<name>A0A1G2PHN3_9BACT</name>
<feature type="region of interest" description="Disordered" evidence="1">
    <location>
        <begin position="95"/>
        <end position="160"/>
    </location>
</feature>
<accession>A0A1G2PHN3</accession>
<proteinExistence type="predicted"/>